<protein>
    <submittedName>
        <fullName evidence="2">Uncharacterized protein</fullName>
    </submittedName>
</protein>
<organism evidence="2 3">
    <name type="scientific">Puccinia graminis f. sp. tritici</name>
    <dbReference type="NCBI Taxonomy" id="56615"/>
    <lineage>
        <taxon>Eukaryota</taxon>
        <taxon>Fungi</taxon>
        <taxon>Dikarya</taxon>
        <taxon>Basidiomycota</taxon>
        <taxon>Pucciniomycotina</taxon>
        <taxon>Pucciniomycetes</taxon>
        <taxon>Pucciniales</taxon>
        <taxon>Pucciniaceae</taxon>
        <taxon>Puccinia</taxon>
    </lineage>
</organism>
<comment type="caution">
    <text evidence="2">The sequence shown here is derived from an EMBL/GenBank/DDBJ whole genome shotgun (WGS) entry which is preliminary data.</text>
</comment>
<dbReference type="EMBL" id="VDEP01000204">
    <property type="protein sequence ID" value="KAA1124222.1"/>
    <property type="molecule type" value="Genomic_DNA"/>
</dbReference>
<dbReference type="AlphaFoldDB" id="A0A5B0RFN0"/>
<feature type="compositionally biased region" description="Polar residues" evidence="1">
    <location>
        <begin position="33"/>
        <end position="44"/>
    </location>
</feature>
<dbReference type="Proteomes" id="UP000325313">
    <property type="component" value="Unassembled WGS sequence"/>
</dbReference>
<accession>A0A5B0RFN0</accession>
<sequence length="72" mass="7240">MGKEDRPSSPSSILVSGQISLSIGSSDSERTLGSKTSAPMSSSCAPRAQPHPIPPTQTKNLGCGLIGPSSSS</sequence>
<gene>
    <name evidence="2" type="ORF">PGTUg99_012255</name>
</gene>
<feature type="region of interest" description="Disordered" evidence="1">
    <location>
        <begin position="20"/>
        <end position="72"/>
    </location>
</feature>
<name>A0A5B0RFN0_PUCGR</name>
<evidence type="ECO:0000313" key="3">
    <source>
        <dbReference type="Proteomes" id="UP000325313"/>
    </source>
</evidence>
<proteinExistence type="predicted"/>
<reference evidence="2 3" key="1">
    <citation type="submission" date="2019-05" db="EMBL/GenBank/DDBJ databases">
        <title>Emergence of the Ug99 lineage of the wheat stem rust pathogen through somatic hybridization.</title>
        <authorList>
            <person name="Li F."/>
            <person name="Upadhyaya N.M."/>
            <person name="Sperschneider J."/>
            <person name="Matny O."/>
            <person name="Nguyen-Phuc H."/>
            <person name="Mago R."/>
            <person name="Raley C."/>
            <person name="Miller M.E."/>
            <person name="Silverstein K.A.T."/>
            <person name="Henningsen E."/>
            <person name="Hirsch C.D."/>
            <person name="Visser B."/>
            <person name="Pretorius Z.A."/>
            <person name="Steffenson B.J."/>
            <person name="Schwessinger B."/>
            <person name="Dodds P.N."/>
            <person name="Figueroa M."/>
        </authorList>
    </citation>
    <scope>NUCLEOTIDE SEQUENCE [LARGE SCALE GENOMIC DNA]</scope>
    <source>
        <strain evidence="2 3">Ug99</strain>
    </source>
</reference>
<evidence type="ECO:0000313" key="2">
    <source>
        <dbReference type="EMBL" id="KAA1124222.1"/>
    </source>
</evidence>
<evidence type="ECO:0000256" key="1">
    <source>
        <dbReference type="SAM" id="MobiDB-lite"/>
    </source>
</evidence>